<dbReference type="InterPro" id="IPR005874">
    <property type="entry name" value="SUI1_euk"/>
</dbReference>
<dbReference type="AlphaFoldDB" id="A0A9W8E9B5"/>
<keyword evidence="2" id="KW-0648">Protein biosynthesis</keyword>
<reference evidence="4" key="1">
    <citation type="submission" date="2022-07" db="EMBL/GenBank/DDBJ databases">
        <title>Phylogenomic reconstructions and comparative analyses of Kickxellomycotina fungi.</title>
        <authorList>
            <person name="Reynolds N.K."/>
            <person name="Stajich J.E."/>
            <person name="Barry K."/>
            <person name="Grigoriev I.V."/>
            <person name="Crous P."/>
            <person name="Smith M.E."/>
        </authorList>
    </citation>
    <scope>NUCLEOTIDE SEQUENCE</scope>
    <source>
        <strain evidence="4">RSA 567</strain>
    </source>
</reference>
<protein>
    <submittedName>
        <fullName evidence="4">Eukaryotic translation initiation factor eIF-1</fullName>
    </submittedName>
</protein>
<keyword evidence="4" id="KW-0396">Initiation factor</keyword>
<evidence type="ECO:0000313" key="4">
    <source>
        <dbReference type="EMBL" id="KAJ1969236.1"/>
    </source>
</evidence>
<dbReference type="InterPro" id="IPR001950">
    <property type="entry name" value="SUI1"/>
</dbReference>
<gene>
    <name evidence="4" type="primary">SUI1</name>
    <name evidence="4" type="ORF">H4R34_006186</name>
</gene>
<sequence>MSDIQNLKAYDPFADLGEENTEVVPIDNVHIRIQQRNGRKSITTIQGLSKSIDFKRLLKAFKKEFACNGNVAQDEELGD</sequence>
<dbReference type="PROSITE" id="PS50296">
    <property type="entry name" value="SUI1"/>
    <property type="match status" value="1"/>
</dbReference>
<dbReference type="Proteomes" id="UP001151582">
    <property type="component" value="Unassembled WGS sequence"/>
</dbReference>
<dbReference type="SUPFAM" id="SSF55159">
    <property type="entry name" value="eIF1-like"/>
    <property type="match status" value="1"/>
</dbReference>
<dbReference type="GO" id="GO:0003743">
    <property type="term" value="F:translation initiation factor activity"/>
    <property type="evidence" value="ECO:0007669"/>
    <property type="project" value="UniProtKB-KW"/>
</dbReference>
<organism evidence="4 5">
    <name type="scientific">Dimargaris verticillata</name>
    <dbReference type="NCBI Taxonomy" id="2761393"/>
    <lineage>
        <taxon>Eukaryota</taxon>
        <taxon>Fungi</taxon>
        <taxon>Fungi incertae sedis</taxon>
        <taxon>Zoopagomycota</taxon>
        <taxon>Kickxellomycotina</taxon>
        <taxon>Dimargaritomycetes</taxon>
        <taxon>Dimargaritales</taxon>
        <taxon>Dimargaritaceae</taxon>
        <taxon>Dimargaris</taxon>
    </lineage>
</organism>
<accession>A0A9W8E9B5</accession>
<feature type="domain" description="SUI1" evidence="3">
    <location>
        <begin position="29"/>
        <end position="79"/>
    </location>
</feature>
<dbReference type="Gene3D" id="3.30.780.10">
    <property type="entry name" value="SUI1-like domain"/>
    <property type="match status" value="1"/>
</dbReference>
<name>A0A9W8E9B5_9FUNG</name>
<dbReference type="PANTHER" id="PTHR10388">
    <property type="entry name" value="EUKARYOTIC TRANSLATION INITIATION FACTOR SUI1"/>
    <property type="match status" value="1"/>
</dbReference>
<evidence type="ECO:0000259" key="3">
    <source>
        <dbReference type="PROSITE" id="PS50296"/>
    </source>
</evidence>
<dbReference type="CDD" id="cd11566">
    <property type="entry name" value="eIF1_SUI1"/>
    <property type="match status" value="1"/>
</dbReference>
<dbReference type="InterPro" id="IPR036877">
    <property type="entry name" value="SUI1_dom_sf"/>
</dbReference>
<keyword evidence="5" id="KW-1185">Reference proteome</keyword>
<evidence type="ECO:0000313" key="5">
    <source>
        <dbReference type="Proteomes" id="UP001151582"/>
    </source>
</evidence>
<evidence type="ECO:0000256" key="2">
    <source>
        <dbReference type="ARBA" id="ARBA00022917"/>
    </source>
</evidence>
<dbReference type="OrthoDB" id="10248435at2759"/>
<evidence type="ECO:0000256" key="1">
    <source>
        <dbReference type="ARBA" id="ARBA00005422"/>
    </source>
</evidence>
<feature type="non-terminal residue" evidence="4">
    <location>
        <position position="1"/>
    </location>
</feature>
<comment type="similarity">
    <text evidence="1">Belongs to the SUI1 family.</text>
</comment>
<comment type="caution">
    <text evidence="4">The sequence shown here is derived from an EMBL/GenBank/DDBJ whole genome shotgun (WGS) entry which is preliminary data.</text>
</comment>
<proteinExistence type="inferred from homology"/>
<dbReference type="EMBL" id="JANBQB010001973">
    <property type="protein sequence ID" value="KAJ1969236.1"/>
    <property type="molecule type" value="Genomic_DNA"/>
</dbReference>
<dbReference type="Pfam" id="PF01253">
    <property type="entry name" value="SUI1"/>
    <property type="match status" value="1"/>
</dbReference>